<dbReference type="Gene3D" id="2.60.120.260">
    <property type="entry name" value="Galactose-binding domain-like"/>
    <property type="match status" value="1"/>
</dbReference>
<reference evidence="6" key="1">
    <citation type="submission" date="2025-08" db="UniProtKB">
        <authorList>
            <consortium name="RefSeq"/>
        </authorList>
    </citation>
    <scope>IDENTIFICATION</scope>
</reference>
<dbReference type="STRING" id="52670.A0A2I4CTD6"/>
<keyword evidence="3" id="KW-0732">Signal</keyword>
<protein>
    <submittedName>
        <fullName evidence="6">Laminin subunit beta-4</fullName>
    </submittedName>
</protein>
<name>A0A2I4CTD6_AUSLI</name>
<gene>
    <name evidence="6" type="primary">LOC106531854</name>
</gene>
<accession>A0A2I4CTD6</accession>
<proteinExistence type="predicted"/>
<organism evidence="5 6">
    <name type="scientific">Austrofundulus limnaeus</name>
    <name type="common">Annual killifish</name>
    <dbReference type="NCBI Taxonomy" id="52670"/>
    <lineage>
        <taxon>Eukaryota</taxon>
        <taxon>Metazoa</taxon>
        <taxon>Chordata</taxon>
        <taxon>Craniata</taxon>
        <taxon>Vertebrata</taxon>
        <taxon>Euteleostomi</taxon>
        <taxon>Actinopterygii</taxon>
        <taxon>Neopterygii</taxon>
        <taxon>Teleostei</taxon>
        <taxon>Neoteleostei</taxon>
        <taxon>Acanthomorphata</taxon>
        <taxon>Ovalentaria</taxon>
        <taxon>Atherinomorphae</taxon>
        <taxon>Cyprinodontiformes</taxon>
        <taxon>Rivulidae</taxon>
        <taxon>Austrofundulus</taxon>
    </lineage>
</organism>
<dbReference type="RefSeq" id="XP_013883241.1">
    <property type="nucleotide sequence ID" value="XM_014027787.1"/>
</dbReference>
<dbReference type="InterPro" id="IPR008211">
    <property type="entry name" value="Laminin_N"/>
</dbReference>
<feature type="signal peptide" evidence="3">
    <location>
        <begin position="1"/>
        <end position="15"/>
    </location>
</feature>
<dbReference type="PANTHER" id="PTHR10574">
    <property type="entry name" value="NETRIN/LAMININ-RELATED"/>
    <property type="match status" value="1"/>
</dbReference>
<dbReference type="GO" id="GO:0070831">
    <property type="term" value="P:basement membrane assembly"/>
    <property type="evidence" value="ECO:0007669"/>
    <property type="project" value="TreeGrafter"/>
</dbReference>
<dbReference type="GO" id="GO:0034446">
    <property type="term" value="P:substrate adhesion-dependent cell spreading"/>
    <property type="evidence" value="ECO:0007669"/>
    <property type="project" value="TreeGrafter"/>
</dbReference>
<dbReference type="PROSITE" id="PS51117">
    <property type="entry name" value="LAMININ_NTER"/>
    <property type="match status" value="1"/>
</dbReference>
<evidence type="ECO:0000256" key="3">
    <source>
        <dbReference type="SAM" id="SignalP"/>
    </source>
</evidence>
<feature type="chain" id="PRO_5014185484" evidence="3">
    <location>
        <begin position="16"/>
        <end position="225"/>
    </location>
</feature>
<dbReference type="GO" id="GO:0009887">
    <property type="term" value="P:animal organ morphogenesis"/>
    <property type="evidence" value="ECO:0007669"/>
    <property type="project" value="TreeGrafter"/>
</dbReference>
<dbReference type="Pfam" id="PF00055">
    <property type="entry name" value="Laminin_N"/>
    <property type="match status" value="1"/>
</dbReference>
<keyword evidence="5" id="KW-1185">Reference proteome</keyword>
<sequence>MIFIFFIVFLPGVKLQNQQDHRVLLDQCHGGSCYPQLGDLMVGRAAQLSASSTCGLNGPQKYCIVGYLEEEQKCFFCDSRRPYNHYNNPNSHGVENIITTFDSKRKMKWWQSENGVHQVSIQLDLETVFQFSHLVLTFKSFRPAAMLVERSKDFGRSWKVFRYFAEDCALHFPSVSDETASNINDVVCDSRYSGPEPSTGGEVVLKALDPVFEIQNPYAPNIQEL</sequence>
<dbReference type="SMART" id="SM00136">
    <property type="entry name" value="LamNT"/>
    <property type="match status" value="1"/>
</dbReference>
<dbReference type="OrthoDB" id="5985440at2759"/>
<evidence type="ECO:0000256" key="2">
    <source>
        <dbReference type="ARBA" id="ARBA00023292"/>
    </source>
</evidence>
<dbReference type="InterPro" id="IPR050440">
    <property type="entry name" value="Laminin/Netrin_ECM"/>
</dbReference>
<dbReference type="PANTHER" id="PTHR10574:SF279">
    <property type="entry name" value="LAMININ SUBUNIT BETA 4"/>
    <property type="match status" value="1"/>
</dbReference>
<evidence type="ECO:0000256" key="1">
    <source>
        <dbReference type="ARBA" id="ARBA00023157"/>
    </source>
</evidence>
<keyword evidence="2" id="KW-0424">Laminin EGF-like domain</keyword>
<dbReference type="InParanoid" id="A0A2I4CTD6"/>
<feature type="domain" description="Laminin N-terminal" evidence="4">
    <location>
        <begin position="29"/>
        <end position="225"/>
    </location>
</feature>
<dbReference type="GeneID" id="106531854"/>
<evidence type="ECO:0000313" key="5">
    <source>
        <dbReference type="Proteomes" id="UP000192220"/>
    </source>
</evidence>
<feature type="non-terminal residue" evidence="6">
    <location>
        <position position="225"/>
    </location>
</feature>
<evidence type="ECO:0000259" key="4">
    <source>
        <dbReference type="PROSITE" id="PS51117"/>
    </source>
</evidence>
<dbReference type="GO" id="GO:0016477">
    <property type="term" value="P:cell migration"/>
    <property type="evidence" value="ECO:0007669"/>
    <property type="project" value="TreeGrafter"/>
</dbReference>
<evidence type="ECO:0000313" key="6">
    <source>
        <dbReference type="RefSeq" id="XP_013883241.1"/>
    </source>
</evidence>
<keyword evidence="1" id="KW-1015">Disulfide bond</keyword>
<dbReference type="GO" id="GO:0043256">
    <property type="term" value="C:laminin complex"/>
    <property type="evidence" value="ECO:0007669"/>
    <property type="project" value="TreeGrafter"/>
</dbReference>
<dbReference type="GO" id="GO:0007411">
    <property type="term" value="P:axon guidance"/>
    <property type="evidence" value="ECO:0007669"/>
    <property type="project" value="TreeGrafter"/>
</dbReference>
<dbReference type="AlphaFoldDB" id="A0A2I4CTD6"/>
<dbReference type="GO" id="GO:0009888">
    <property type="term" value="P:tissue development"/>
    <property type="evidence" value="ECO:0007669"/>
    <property type="project" value="TreeGrafter"/>
</dbReference>
<dbReference type="KEGG" id="alim:106531854"/>
<dbReference type="Proteomes" id="UP000192220">
    <property type="component" value="Unplaced"/>
</dbReference>